<dbReference type="InterPro" id="IPR031052">
    <property type="entry name" value="FHY3/FAR1"/>
</dbReference>
<dbReference type="GO" id="GO:0005634">
    <property type="term" value="C:nucleus"/>
    <property type="evidence" value="ECO:0007669"/>
    <property type="project" value="UniProtKB-SubCell"/>
</dbReference>
<dbReference type="EMBL" id="SDMP01000009">
    <property type="protein sequence ID" value="RYR38843.1"/>
    <property type="molecule type" value="Genomic_DNA"/>
</dbReference>
<dbReference type="Proteomes" id="UP000289738">
    <property type="component" value="Chromosome A09"/>
</dbReference>
<keyword evidence="1" id="KW-0479">Metal-binding</keyword>
<proteinExistence type="inferred from homology"/>
<dbReference type="PANTHER" id="PTHR31669">
    <property type="entry name" value="PROTEIN FAR1-RELATED SEQUENCE 10-RELATED"/>
    <property type="match status" value="1"/>
</dbReference>
<dbReference type="GO" id="GO:0006355">
    <property type="term" value="P:regulation of DNA-templated transcription"/>
    <property type="evidence" value="ECO:0007669"/>
    <property type="project" value="UniProtKB-UniRule"/>
</dbReference>
<reference evidence="2 3" key="1">
    <citation type="submission" date="2019-01" db="EMBL/GenBank/DDBJ databases">
        <title>Sequencing of cultivated peanut Arachis hypogaea provides insights into genome evolution and oil improvement.</title>
        <authorList>
            <person name="Chen X."/>
        </authorList>
    </citation>
    <scope>NUCLEOTIDE SEQUENCE [LARGE SCALE GENOMIC DNA]</scope>
    <source>
        <strain evidence="3">cv. Fuhuasheng</strain>
        <tissue evidence="2">Leaves</tissue>
    </source>
</reference>
<keyword evidence="3" id="KW-1185">Reference proteome</keyword>
<keyword evidence="1" id="KW-0539">Nucleus</keyword>
<comment type="similarity">
    <text evidence="1">Belongs to the FHY3/FAR1 family.</text>
</comment>
<comment type="function">
    <text evidence="1">Putative transcription activator involved in regulating light control of development.</text>
</comment>
<organism evidence="2 3">
    <name type="scientific">Arachis hypogaea</name>
    <name type="common">Peanut</name>
    <dbReference type="NCBI Taxonomy" id="3818"/>
    <lineage>
        <taxon>Eukaryota</taxon>
        <taxon>Viridiplantae</taxon>
        <taxon>Streptophyta</taxon>
        <taxon>Embryophyta</taxon>
        <taxon>Tracheophyta</taxon>
        <taxon>Spermatophyta</taxon>
        <taxon>Magnoliopsida</taxon>
        <taxon>eudicotyledons</taxon>
        <taxon>Gunneridae</taxon>
        <taxon>Pentapetalae</taxon>
        <taxon>rosids</taxon>
        <taxon>fabids</taxon>
        <taxon>Fabales</taxon>
        <taxon>Fabaceae</taxon>
        <taxon>Papilionoideae</taxon>
        <taxon>50 kb inversion clade</taxon>
        <taxon>dalbergioids sensu lato</taxon>
        <taxon>Dalbergieae</taxon>
        <taxon>Pterocarpus clade</taxon>
        <taxon>Arachis</taxon>
    </lineage>
</organism>
<evidence type="ECO:0000313" key="3">
    <source>
        <dbReference type="Proteomes" id="UP000289738"/>
    </source>
</evidence>
<keyword evidence="1" id="KW-0863">Zinc-finger</keyword>
<gene>
    <name evidence="2" type="ORF">Ahy_A09g044086</name>
</gene>
<evidence type="ECO:0000256" key="1">
    <source>
        <dbReference type="RuleBase" id="RU367018"/>
    </source>
</evidence>
<comment type="subcellular location">
    <subcellularLocation>
        <location evidence="1">Nucleus</location>
    </subcellularLocation>
</comment>
<dbReference type="PANTHER" id="PTHR31669:SF283">
    <property type="entry name" value="PROTEIN FAR1-RELATED SEQUENCE"/>
    <property type="match status" value="1"/>
</dbReference>
<protein>
    <recommendedName>
        <fullName evidence="1">Protein FAR1-RELATED SEQUENCE</fullName>
    </recommendedName>
</protein>
<evidence type="ECO:0000313" key="2">
    <source>
        <dbReference type="EMBL" id="RYR38843.1"/>
    </source>
</evidence>
<dbReference type="AlphaFoldDB" id="A0A445BJJ2"/>
<comment type="caution">
    <text evidence="2">The sequence shown here is derived from an EMBL/GenBank/DDBJ whole genome shotgun (WGS) entry which is preliminary data.</text>
</comment>
<name>A0A445BJJ2_ARAHY</name>
<dbReference type="GO" id="GO:0008270">
    <property type="term" value="F:zinc ion binding"/>
    <property type="evidence" value="ECO:0007669"/>
    <property type="project" value="UniProtKB-UniRule"/>
</dbReference>
<accession>A0A445BJJ2</accession>
<sequence length="163" mass="19051">MAFSTRIAYEVDFHMVIPYATKSSIEAQFQHVYMHEKFREVQAQFRGMVNCITRSTYSALGYTVYEVVEQVSNLIFNKFAITYHRISTKVKCQYLLFELRGILCHHSLSMLSFERSQNIYEFVSKLEELTAILHRAYDNAIAEKQEPKAKAKGTVRYLTIMLP</sequence>
<keyword evidence="1" id="KW-0862">Zinc</keyword>